<proteinExistence type="predicted"/>
<gene>
    <name evidence="1" type="ORF">DY000_02056475</name>
</gene>
<name>A0ABQ7AFU5_BRACR</name>
<evidence type="ECO:0000313" key="2">
    <source>
        <dbReference type="Proteomes" id="UP000266723"/>
    </source>
</evidence>
<sequence>MENLFVDSEEIVYIDIVSDPIFNVYDDDDWVQYKYIEFDVRSVEIKNGVIYGFTPDKSFRVIYKQSVGFTHPKKHTTTCVSEEKEIEERVEDVTCTNPLEIKNRNKSNNKEDYTFIDGGAPNWTFGLGCMVQAYTLHRYGADNTNFKNLFTVIKLSDVRQIYILLFEEYYVWKSRKRISFYVKISSLEDFGVENHD</sequence>
<evidence type="ECO:0008006" key="3">
    <source>
        <dbReference type="Google" id="ProtNLM"/>
    </source>
</evidence>
<protein>
    <recommendedName>
        <fullName evidence="3">F-box associated domain-containing protein</fullName>
    </recommendedName>
</protein>
<comment type="caution">
    <text evidence="1">The sequence shown here is derived from an EMBL/GenBank/DDBJ whole genome shotgun (WGS) entry which is preliminary data.</text>
</comment>
<keyword evidence="2" id="KW-1185">Reference proteome</keyword>
<organism evidence="1 2">
    <name type="scientific">Brassica cretica</name>
    <name type="common">Mustard</name>
    <dbReference type="NCBI Taxonomy" id="69181"/>
    <lineage>
        <taxon>Eukaryota</taxon>
        <taxon>Viridiplantae</taxon>
        <taxon>Streptophyta</taxon>
        <taxon>Embryophyta</taxon>
        <taxon>Tracheophyta</taxon>
        <taxon>Spermatophyta</taxon>
        <taxon>Magnoliopsida</taxon>
        <taxon>eudicotyledons</taxon>
        <taxon>Gunneridae</taxon>
        <taxon>Pentapetalae</taxon>
        <taxon>rosids</taxon>
        <taxon>malvids</taxon>
        <taxon>Brassicales</taxon>
        <taxon>Brassicaceae</taxon>
        <taxon>Brassiceae</taxon>
        <taxon>Brassica</taxon>
    </lineage>
</organism>
<evidence type="ECO:0000313" key="1">
    <source>
        <dbReference type="EMBL" id="KAF3496500.1"/>
    </source>
</evidence>
<accession>A0ABQ7AFU5</accession>
<reference evidence="1 2" key="1">
    <citation type="journal article" date="2020" name="BMC Genomics">
        <title>Intraspecific diversification of the crop wild relative Brassica cretica Lam. using demographic model selection.</title>
        <authorList>
            <person name="Kioukis A."/>
            <person name="Michalopoulou V.A."/>
            <person name="Briers L."/>
            <person name="Pirintsos S."/>
            <person name="Studholme D.J."/>
            <person name="Pavlidis P."/>
            <person name="Sarris P.F."/>
        </authorList>
    </citation>
    <scope>NUCLEOTIDE SEQUENCE [LARGE SCALE GENOMIC DNA]</scope>
    <source>
        <strain evidence="2">cv. PFS-1207/04</strain>
    </source>
</reference>
<dbReference type="Proteomes" id="UP000266723">
    <property type="component" value="Unassembled WGS sequence"/>
</dbReference>
<dbReference type="EMBL" id="QGKV02002055">
    <property type="protein sequence ID" value="KAF3496500.1"/>
    <property type="molecule type" value="Genomic_DNA"/>
</dbReference>